<dbReference type="Proteomes" id="UP000015105">
    <property type="component" value="Chromosome 2D"/>
</dbReference>
<reference evidence="1" key="4">
    <citation type="submission" date="2019-03" db="UniProtKB">
        <authorList>
            <consortium name="EnsemblPlants"/>
        </authorList>
    </citation>
    <scope>IDENTIFICATION</scope>
</reference>
<keyword evidence="2" id="KW-1185">Reference proteome</keyword>
<accession>A0A453C5I2</accession>
<reference evidence="1" key="5">
    <citation type="journal article" date="2021" name="G3 (Bethesda)">
        <title>Aegilops tauschii genome assembly Aet v5.0 features greater sequence contiguity and improved annotation.</title>
        <authorList>
            <person name="Wang L."/>
            <person name="Zhu T."/>
            <person name="Rodriguez J.C."/>
            <person name="Deal K.R."/>
            <person name="Dubcovsky J."/>
            <person name="McGuire P.E."/>
            <person name="Lux T."/>
            <person name="Spannagl M."/>
            <person name="Mayer K.F.X."/>
            <person name="Baldrich P."/>
            <person name="Meyers B.C."/>
            <person name="Huo N."/>
            <person name="Gu Y.Q."/>
            <person name="Zhou H."/>
            <person name="Devos K.M."/>
            <person name="Bennetzen J.L."/>
            <person name="Unver T."/>
            <person name="Budak H."/>
            <person name="Gulick P.J."/>
            <person name="Galiba G."/>
            <person name="Kalapos B."/>
            <person name="Nelson D.R."/>
            <person name="Li P."/>
            <person name="You F.M."/>
            <person name="Luo M.C."/>
            <person name="Dvorak J."/>
        </authorList>
    </citation>
    <scope>NUCLEOTIDE SEQUENCE [LARGE SCALE GENOMIC DNA]</scope>
    <source>
        <strain evidence="1">cv. AL8/78</strain>
    </source>
</reference>
<reference evidence="2" key="2">
    <citation type="journal article" date="2017" name="Nat. Plants">
        <title>The Aegilops tauschii genome reveals multiple impacts of transposons.</title>
        <authorList>
            <person name="Zhao G."/>
            <person name="Zou C."/>
            <person name="Li K."/>
            <person name="Wang K."/>
            <person name="Li T."/>
            <person name="Gao L."/>
            <person name="Zhang X."/>
            <person name="Wang H."/>
            <person name="Yang Z."/>
            <person name="Liu X."/>
            <person name="Jiang W."/>
            <person name="Mao L."/>
            <person name="Kong X."/>
            <person name="Jiao Y."/>
            <person name="Jia J."/>
        </authorList>
    </citation>
    <scope>NUCLEOTIDE SEQUENCE [LARGE SCALE GENOMIC DNA]</scope>
    <source>
        <strain evidence="2">cv. AL8/78</strain>
    </source>
</reference>
<dbReference type="Gene3D" id="1.20.1250.20">
    <property type="entry name" value="MFS general substrate transporter like domains"/>
    <property type="match status" value="1"/>
</dbReference>
<sequence>AGAPRYRYHRPQGSPLAVIGRVLWGAWRNRRMPCPADASELHGFREAKVPHTDRLRYSSFFGLAVSLCVEYLRYYNSGVIWFSSTFF</sequence>
<dbReference type="EnsemblPlants" id="AET2Gv20740700.5">
    <property type="protein sequence ID" value="AET2Gv20740700.5"/>
    <property type="gene ID" value="AET2Gv20740700"/>
</dbReference>
<evidence type="ECO:0000313" key="2">
    <source>
        <dbReference type="Proteomes" id="UP000015105"/>
    </source>
</evidence>
<evidence type="ECO:0000313" key="1">
    <source>
        <dbReference type="EnsemblPlants" id="AET2Gv20740700.5"/>
    </source>
</evidence>
<reference evidence="1" key="3">
    <citation type="journal article" date="2017" name="Nature">
        <title>Genome sequence of the progenitor of the wheat D genome Aegilops tauschii.</title>
        <authorList>
            <person name="Luo M.C."/>
            <person name="Gu Y.Q."/>
            <person name="Puiu D."/>
            <person name="Wang H."/>
            <person name="Twardziok S.O."/>
            <person name="Deal K.R."/>
            <person name="Huo N."/>
            <person name="Zhu T."/>
            <person name="Wang L."/>
            <person name="Wang Y."/>
            <person name="McGuire P.E."/>
            <person name="Liu S."/>
            <person name="Long H."/>
            <person name="Ramasamy R.K."/>
            <person name="Rodriguez J.C."/>
            <person name="Van S.L."/>
            <person name="Yuan L."/>
            <person name="Wang Z."/>
            <person name="Xia Z."/>
            <person name="Xiao L."/>
            <person name="Anderson O.D."/>
            <person name="Ouyang S."/>
            <person name="Liang Y."/>
            <person name="Zimin A.V."/>
            <person name="Pertea G."/>
            <person name="Qi P."/>
            <person name="Bennetzen J.L."/>
            <person name="Dai X."/>
            <person name="Dawson M.W."/>
            <person name="Muller H.G."/>
            <person name="Kugler K."/>
            <person name="Rivarola-Duarte L."/>
            <person name="Spannagl M."/>
            <person name="Mayer K.F.X."/>
            <person name="Lu F.H."/>
            <person name="Bevan M.W."/>
            <person name="Leroy P."/>
            <person name="Li P."/>
            <person name="You F.M."/>
            <person name="Sun Q."/>
            <person name="Liu Z."/>
            <person name="Lyons E."/>
            <person name="Wicker T."/>
            <person name="Salzberg S.L."/>
            <person name="Devos K.M."/>
            <person name="Dvorak J."/>
        </authorList>
    </citation>
    <scope>NUCLEOTIDE SEQUENCE [LARGE SCALE GENOMIC DNA]</scope>
    <source>
        <strain evidence="1">cv. AL8/78</strain>
    </source>
</reference>
<reference evidence="2" key="1">
    <citation type="journal article" date="2014" name="Science">
        <title>Ancient hybridizations among the ancestral genomes of bread wheat.</title>
        <authorList>
            <consortium name="International Wheat Genome Sequencing Consortium,"/>
            <person name="Marcussen T."/>
            <person name="Sandve S.R."/>
            <person name="Heier L."/>
            <person name="Spannagl M."/>
            <person name="Pfeifer M."/>
            <person name="Jakobsen K.S."/>
            <person name="Wulff B.B."/>
            <person name="Steuernagel B."/>
            <person name="Mayer K.F."/>
            <person name="Olsen O.A."/>
        </authorList>
    </citation>
    <scope>NUCLEOTIDE SEQUENCE [LARGE SCALE GENOMIC DNA]</scope>
    <source>
        <strain evidence="2">cv. AL8/78</strain>
    </source>
</reference>
<dbReference type="AlphaFoldDB" id="A0A453C5I2"/>
<organism evidence="1 2">
    <name type="scientific">Aegilops tauschii subsp. strangulata</name>
    <name type="common">Goatgrass</name>
    <dbReference type="NCBI Taxonomy" id="200361"/>
    <lineage>
        <taxon>Eukaryota</taxon>
        <taxon>Viridiplantae</taxon>
        <taxon>Streptophyta</taxon>
        <taxon>Embryophyta</taxon>
        <taxon>Tracheophyta</taxon>
        <taxon>Spermatophyta</taxon>
        <taxon>Magnoliopsida</taxon>
        <taxon>Liliopsida</taxon>
        <taxon>Poales</taxon>
        <taxon>Poaceae</taxon>
        <taxon>BOP clade</taxon>
        <taxon>Pooideae</taxon>
        <taxon>Triticodae</taxon>
        <taxon>Triticeae</taxon>
        <taxon>Triticinae</taxon>
        <taxon>Aegilops</taxon>
    </lineage>
</organism>
<protein>
    <submittedName>
        <fullName evidence="1">Uncharacterized protein</fullName>
    </submittedName>
</protein>
<dbReference type="Gramene" id="AET2Gv20740700.5">
    <property type="protein sequence ID" value="AET2Gv20740700.5"/>
    <property type="gene ID" value="AET2Gv20740700"/>
</dbReference>
<proteinExistence type="predicted"/>
<dbReference type="InterPro" id="IPR036259">
    <property type="entry name" value="MFS_trans_sf"/>
</dbReference>
<name>A0A453C5I2_AEGTS</name>